<gene>
    <name evidence="2" type="ORF">mPipKuh1_008393</name>
</gene>
<proteinExistence type="predicted"/>
<dbReference type="EMBL" id="JACAGB010000014">
    <property type="protein sequence ID" value="KAF6326395.1"/>
    <property type="molecule type" value="Genomic_DNA"/>
</dbReference>
<reference evidence="2 3" key="1">
    <citation type="journal article" date="2020" name="Nature">
        <title>Six reference-quality genomes reveal evolution of bat adaptations.</title>
        <authorList>
            <person name="Jebb D."/>
            <person name="Huang Z."/>
            <person name="Pippel M."/>
            <person name="Hughes G.M."/>
            <person name="Lavrichenko K."/>
            <person name="Devanna P."/>
            <person name="Winkler S."/>
            <person name="Jermiin L.S."/>
            <person name="Skirmuntt E.C."/>
            <person name="Katzourakis A."/>
            <person name="Burkitt-Gray L."/>
            <person name="Ray D.A."/>
            <person name="Sullivan K.A.M."/>
            <person name="Roscito J.G."/>
            <person name="Kirilenko B.M."/>
            <person name="Davalos L.M."/>
            <person name="Corthals A.P."/>
            <person name="Power M.L."/>
            <person name="Jones G."/>
            <person name="Ransome R.D."/>
            <person name="Dechmann D.K.N."/>
            <person name="Locatelli A.G."/>
            <person name="Puechmaille S.J."/>
            <person name="Fedrigo O."/>
            <person name="Jarvis E.D."/>
            <person name="Hiller M."/>
            <person name="Vernes S.C."/>
            <person name="Myers E.W."/>
            <person name="Teeling E.C."/>
        </authorList>
    </citation>
    <scope>NUCLEOTIDE SEQUENCE [LARGE SCALE GENOMIC DNA]</scope>
    <source>
        <strain evidence="2">MPipKuh1</strain>
        <tissue evidence="2">Flight muscle</tissue>
    </source>
</reference>
<sequence>MHPLPIPKALSPGKGLCLPGSSLLQHQPCLPGGRPLTWPAPAPPAAPALASARLPLPGPGHVRAQPLPQTQLSGPTCSGYVCSLGFRRKTEGNTPGALDSGTCSFLCLHSAALSQMENTPTTWVIFTVAPIKALRRGRCC</sequence>
<organism evidence="2 3">
    <name type="scientific">Pipistrellus kuhlii</name>
    <name type="common">Kuhl's pipistrelle</name>
    <dbReference type="NCBI Taxonomy" id="59472"/>
    <lineage>
        <taxon>Eukaryota</taxon>
        <taxon>Metazoa</taxon>
        <taxon>Chordata</taxon>
        <taxon>Craniata</taxon>
        <taxon>Vertebrata</taxon>
        <taxon>Euteleostomi</taxon>
        <taxon>Mammalia</taxon>
        <taxon>Eutheria</taxon>
        <taxon>Laurasiatheria</taxon>
        <taxon>Chiroptera</taxon>
        <taxon>Yangochiroptera</taxon>
        <taxon>Vespertilionidae</taxon>
        <taxon>Pipistrellus</taxon>
    </lineage>
</organism>
<comment type="caution">
    <text evidence="2">The sequence shown here is derived from an EMBL/GenBank/DDBJ whole genome shotgun (WGS) entry which is preliminary data.</text>
</comment>
<dbReference type="Proteomes" id="UP000558488">
    <property type="component" value="Unassembled WGS sequence"/>
</dbReference>
<feature type="region of interest" description="Disordered" evidence="1">
    <location>
        <begin position="40"/>
        <end position="68"/>
    </location>
</feature>
<accession>A0A7J7VME3</accession>
<name>A0A7J7VME3_PIPKU</name>
<evidence type="ECO:0000313" key="3">
    <source>
        <dbReference type="Proteomes" id="UP000558488"/>
    </source>
</evidence>
<evidence type="ECO:0000256" key="1">
    <source>
        <dbReference type="SAM" id="MobiDB-lite"/>
    </source>
</evidence>
<evidence type="ECO:0000313" key="2">
    <source>
        <dbReference type="EMBL" id="KAF6326395.1"/>
    </source>
</evidence>
<keyword evidence="3" id="KW-1185">Reference proteome</keyword>
<dbReference type="AlphaFoldDB" id="A0A7J7VME3"/>
<protein>
    <submittedName>
        <fullName evidence="2">Uncharacterized protein</fullName>
    </submittedName>
</protein>